<feature type="transmembrane region" description="Helical" evidence="1">
    <location>
        <begin position="162"/>
        <end position="181"/>
    </location>
</feature>
<dbReference type="AlphaFoldDB" id="A0A3N4HW68"/>
<name>A0A3N4HW68_ASCIM</name>
<dbReference type="EMBL" id="ML119751">
    <property type="protein sequence ID" value="RPA76100.1"/>
    <property type="molecule type" value="Genomic_DNA"/>
</dbReference>
<keyword evidence="1" id="KW-1133">Transmembrane helix</keyword>
<feature type="transmembrane region" description="Helical" evidence="1">
    <location>
        <begin position="33"/>
        <end position="55"/>
    </location>
</feature>
<sequence>MVSTGVAYDLLIEKLTSHQGECDGYFIKSEADVGGIGVLVGFTITALLLVSVTIARWQYGMKVVRHLKIVPSNCTEACILYSLFRKHRSTLIRRRRSLSKSLLSLCDFQLTATTSLLLAGHIYLPELSSYHRQLVYTLASFLQSTTFIVLIFLEDSLLDRDVILREGILAVYYTLYLSYGVRISGFLNFNPVLDPRDSCYKKHLIWPVISDARATFFTRWVAWHSIVVFLSLYAILRRKVWFVKLLAAALDWSSIPFEWVATKMRQWMKSCTQTTELPVSRRTESNHFDNTNERNRAFRMVQNLITKLRNLRNSVSSTISKLVRFFFQKGALVIIVGLFTLWGAYDTWVGLFIPNEPFLRRKGNSPALMYHYGQPGSDFDWGFGQILAISTVVGQCILQFSQHFSGMLSFSWAPLEFT</sequence>
<reference evidence="2 3" key="1">
    <citation type="journal article" date="2018" name="Nat. Ecol. Evol.">
        <title>Pezizomycetes genomes reveal the molecular basis of ectomycorrhizal truffle lifestyle.</title>
        <authorList>
            <person name="Murat C."/>
            <person name="Payen T."/>
            <person name="Noel B."/>
            <person name="Kuo A."/>
            <person name="Morin E."/>
            <person name="Chen J."/>
            <person name="Kohler A."/>
            <person name="Krizsan K."/>
            <person name="Balestrini R."/>
            <person name="Da Silva C."/>
            <person name="Montanini B."/>
            <person name="Hainaut M."/>
            <person name="Levati E."/>
            <person name="Barry K.W."/>
            <person name="Belfiori B."/>
            <person name="Cichocki N."/>
            <person name="Clum A."/>
            <person name="Dockter R.B."/>
            <person name="Fauchery L."/>
            <person name="Guy J."/>
            <person name="Iotti M."/>
            <person name="Le Tacon F."/>
            <person name="Lindquist E.A."/>
            <person name="Lipzen A."/>
            <person name="Malagnac F."/>
            <person name="Mello A."/>
            <person name="Molinier V."/>
            <person name="Miyauchi S."/>
            <person name="Poulain J."/>
            <person name="Riccioni C."/>
            <person name="Rubini A."/>
            <person name="Sitrit Y."/>
            <person name="Splivallo R."/>
            <person name="Traeger S."/>
            <person name="Wang M."/>
            <person name="Zifcakova L."/>
            <person name="Wipf D."/>
            <person name="Zambonelli A."/>
            <person name="Paolocci F."/>
            <person name="Nowrousian M."/>
            <person name="Ottonello S."/>
            <person name="Baldrian P."/>
            <person name="Spatafora J.W."/>
            <person name="Henrissat B."/>
            <person name="Nagy L.G."/>
            <person name="Aury J.M."/>
            <person name="Wincker P."/>
            <person name="Grigoriev I.V."/>
            <person name="Bonfante P."/>
            <person name="Martin F.M."/>
        </authorList>
    </citation>
    <scope>NUCLEOTIDE SEQUENCE [LARGE SCALE GENOMIC DNA]</scope>
    <source>
        <strain evidence="2 3">RN42</strain>
    </source>
</reference>
<feature type="transmembrane region" description="Helical" evidence="1">
    <location>
        <begin position="102"/>
        <end position="122"/>
    </location>
</feature>
<evidence type="ECO:0000313" key="2">
    <source>
        <dbReference type="EMBL" id="RPA76100.1"/>
    </source>
</evidence>
<keyword evidence="3" id="KW-1185">Reference proteome</keyword>
<keyword evidence="1" id="KW-0812">Transmembrane</keyword>
<dbReference type="InterPro" id="IPR053018">
    <property type="entry name" value="Elsinochrome_Biosynth-Asso"/>
</dbReference>
<proteinExistence type="predicted"/>
<evidence type="ECO:0000313" key="3">
    <source>
        <dbReference type="Proteomes" id="UP000275078"/>
    </source>
</evidence>
<dbReference type="Proteomes" id="UP000275078">
    <property type="component" value="Unassembled WGS sequence"/>
</dbReference>
<dbReference type="OrthoDB" id="5427664at2759"/>
<dbReference type="PANTHER" id="PTHR37577">
    <property type="entry name" value="INTEGRAL MEMBRANE PROTEIN"/>
    <property type="match status" value="1"/>
</dbReference>
<feature type="transmembrane region" description="Helical" evidence="1">
    <location>
        <begin position="216"/>
        <end position="236"/>
    </location>
</feature>
<feature type="transmembrane region" description="Helical" evidence="1">
    <location>
        <begin position="326"/>
        <end position="345"/>
    </location>
</feature>
<accession>A0A3N4HW68</accession>
<evidence type="ECO:0000256" key="1">
    <source>
        <dbReference type="SAM" id="Phobius"/>
    </source>
</evidence>
<keyword evidence="1" id="KW-0472">Membrane</keyword>
<organism evidence="2 3">
    <name type="scientific">Ascobolus immersus RN42</name>
    <dbReference type="NCBI Taxonomy" id="1160509"/>
    <lineage>
        <taxon>Eukaryota</taxon>
        <taxon>Fungi</taxon>
        <taxon>Dikarya</taxon>
        <taxon>Ascomycota</taxon>
        <taxon>Pezizomycotina</taxon>
        <taxon>Pezizomycetes</taxon>
        <taxon>Pezizales</taxon>
        <taxon>Ascobolaceae</taxon>
        <taxon>Ascobolus</taxon>
    </lineage>
</organism>
<protein>
    <submittedName>
        <fullName evidence="2">Uncharacterized protein</fullName>
    </submittedName>
</protein>
<dbReference type="STRING" id="1160509.A0A3N4HW68"/>
<dbReference type="PANTHER" id="PTHR37577:SF1">
    <property type="entry name" value="INTEGRAL MEMBRANE PROTEIN"/>
    <property type="match status" value="1"/>
</dbReference>
<gene>
    <name evidence="2" type="ORF">BJ508DRAFT_11379</name>
</gene>
<feature type="transmembrane region" description="Helical" evidence="1">
    <location>
        <begin position="134"/>
        <end position="153"/>
    </location>
</feature>